<sequence>SYFVPTVQEEAWNILGLSTGVLQLALTQADRHIGEIEQTFFMVMNGEGVVYGRGRKHPHQTALRP</sequence>
<protein>
    <submittedName>
        <fullName evidence="1">Uncharacterized protein</fullName>
    </submittedName>
</protein>
<dbReference type="EMBL" id="QMIE01000218">
    <property type="protein sequence ID" value="TVM06340.1"/>
    <property type="molecule type" value="Genomic_DNA"/>
</dbReference>
<dbReference type="Proteomes" id="UP000448292">
    <property type="component" value="Unassembled WGS sequence"/>
</dbReference>
<comment type="caution">
    <text evidence="1">The sequence shown here is derived from an EMBL/GenBank/DDBJ whole genome shotgun (WGS) entry which is preliminary data.</text>
</comment>
<proteinExistence type="predicted"/>
<evidence type="ECO:0000313" key="2">
    <source>
        <dbReference type="Proteomes" id="UP000448292"/>
    </source>
</evidence>
<dbReference type="AlphaFoldDB" id="A0A7M3M9N7"/>
<accession>A0A7M3M9N7</accession>
<feature type="non-terminal residue" evidence="1">
    <location>
        <position position="1"/>
    </location>
</feature>
<gene>
    <name evidence="1" type="ORF">DPQ33_19480</name>
</gene>
<reference evidence="1 2" key="1">
    <citation type="submission" date="2018-06" db="EMBL/GenBank/DDBJ databases">
        <title>Complete genome of Desulfovibrio indonesiensis P37SLT.</title>
        <authorList>
            <person name="Crispim J.S."/>
            <person name="Vidigal P.M.P."/>
            <person name="Silva L.C.F."/>
            <person name="Laguardia C.N."/>
            <person name="Araujo L.C."/>
            <person name="Dias R.S."/>
            <person name="Sousa M.P."/>
            <person name="Paula S.O."/>
            <person name="Silva C."/>
        </authorList>
    </citation>
    <scope>NUCLEOTIDE SEQUENCE [LARGE SCALE GENOMIC DNA]</scope>
    <source>
        <strain evidence="1 2">P37SLT</strain>
    </source>
</reference>
<organism evidence="1 2">
    <name type="scientific">Oceanidesulfovibrio indonesiensis</name>
    <dbReference type="NCBI Taxonomy" id="54767"/>
    <lineage>
        <taxon>Bacteria</taxon>
        <taxon>Pseudomonadati</taxon>
        <taxon>Thermodesulfobacteriota</taxon>
        <taxon>Desulfovibrionia</taxon>
        <taxon>Desulfovibrionales</taxon>
        <taxon>Desulfovibrionaceae</taxon>
        <taxon>Oceanidesulfovibrio</taxon>
    </lineage>
</organism>
<name>A0A7M3M9N7_9BACT</name>
<keyword evidence="2" id="KW-1185">Reference proteome</keyword>
<dbReference type="RefSeq" id="WP_167590644.1">
    <property type="nucleotide sequence ID" value="NZ_QMIE01000218.1"/>
</dbReference>
<evidence type="ECO:0000313" key="1">
    <source>
        <dbReference type="EMBL" id="TVM06340.1"/>
    </source>
</evidence>